<name>A0A1G7RG97_9PROT</name>
<gene>
    <name evidence="2" type="ORF">SAMN05216241_105103</name>
</gene>
<evidence type="ECO:0000313" key="2">
    <source>
        <dbReference type="EMBL" id="SDG09159.1"/>
    </source>
</evidence>
<feature type="region of interest" description="Disordered" evidence="1">
    <location>
        <begin position="20"/>
        <end position="70"/>
    </location>
</feature>
<evidence type="ECO:0000313" key="3">
    <source>
        <dbReference type="Proteomes" id="UP000199415"/>
    </source>
</evidence>
<keyword evidence="3" id="KW-1185">Reference proteome</keyword>
<accession>A0A1G7RG97</accession>
<dbReference type="RefSeq" id="WP_090019691.1">
    <property type="nucleotide sequence ID" value="NZ_FNCE01000005.1"/>
</dbReference>
<evidence type="ECO:0000256" key="1">
    <source>
        <dbReference type="SAM" id="MobiDB-lite"/>
    </source>
</evidence>
<dbReference type="EMBL" id="FNCE01000005">
    <property type="protein sequence ID" value="SDG09159.1"/>
    <property type="molecule type" value="Genomic_DNA"/>
</dbReference>
<dbReference type="STRING" id="1082479.SAMN05216241_105103"/>
<dbReference type="Proteomes" id="UP000199415">
    <property type="component" value="Unassembled WGS sequence"/>
</dbReference>
<feature type="compositionally biased region" description="Basic and acidic residues" evidence="1">
    <location>
        <begin position="20"/>
        <end position="30"/>
    </location>
</feature>
<proteinExistence type="predicted"/>
<protein>
    <submittedName>
        <fullName evidence="2">Uncharacterized protein</fullName>
    </submittedName>
</protein>
<sequence length="70" mass="7805">MADPDPNCVSPYLRRRLRSLEEARREREAPDAPADPVDPGGRADRQRCARPDGGESKGRSRGERCDDRGV</sequence>
<organism evidence="2 3">
    <name type="scientific">Limimonas halophila</name>
    <dbReference type="NCBI Taxonomy" id="1082479"/>
    <lineage>
        <taxon>Bacteria</taxon>
        <taxon>Pseudomonadati</taxon>
        <taxon>Pseudomonadota</taxon>
        <taxon>Alphaproteobacteria</taxon>
        <taxon>Rhodospirillales</taxon>
        <taxon>Rhodovibrionaceae</taxon>
        <taxon>Limimonas</taxon>
    </lineage>
</organism>
<dbReference type="AlphaFoldDB" id="A0A1G7RG97"/>
<feature type="compositionally biased region" description="Basic and acidic residues" evidence="1">
    <location>
        <begin position="41"/>
        <end position="70"/>
    </location>
</feature>
<feature type="compositionally biased region" description="Low complexity" evidence="1">
    <location>
        <begin position="31"/>
        <end position="40"/>
    </location>
</feature>
<reference evidence="2 3" key="1">
    <citation type="submission" date="2016-10" db="EMBL/GenBank/DDBJ databases">
        <authorList>
            <person name="de Groot N.N."/>
        </authorList>
    </citation>
    <scope>NUCLEOTIDE SEQUENCE [LARGE SCALE GENOMIC DNA]</scope>
    <source>
        <strain evidence="2 3">DSM 25584</strain>
    </source>
</reference>